<evidence type="ECO:0000259" key="4">
    <source>
        <dbReference type="Pfam" id="PF07885"/>
    </source>
</evidence>
<dbReference type="GO" id="GO:0005886">
    <property type="term" value="C:plasma membrane"/>
    <property type="evidence" value="ECO:0007669"/>
    <property type="project" value="UniProtKB-SubCell"/>
</dbReference>
<dbReference type="Gene3D" id="3.40.50.720">
    <property type="entry name" value="NAD(P)-binding Rossmann-like Domain"/>
    <property type="match status" value="1"/>
</dbReference>
<feature type="transmembrane region" description="Helical" evidence="3">
    <location>
        <begin position="28"/>
        <end position="50"/>
    </location>
</feature>
<dbReference type="PANTHER" id="PTHR43833">
    <property type="entry name" value="POTASSIUM CHANNEL PROTEIN 2-RELATED-RELATED"/>
    <property type="match status" value="1"/>
</dbReference>
<dbReference type="EMBL" id="FO203512">
    <property type="protein sequence ID" value="CCK74348.1"/>
    <property type="molecule type" value="Genomic_DNA"/>
</dbReference>
<keyword evidence="6" id="KW-0406">Ion transport</keyword>
<dbReference type="AlphaFoldDB" id="R4YMN5"/>
<dbReference type="InterPro" id="IPR036291">
    <property type="entry name" value="NAD(P)-bd_dom_sf"/>
</dbReference>
<dbReference type="PANTHER" id="PTHR43833:SF9">
    <property type="entry name" value="POTASSIUM CHANNEL PROTEIN YUGO-RELATED"/>
    <property type="match status" value="1"/>
</dbReference>
<proteinExistence type="predicted"/>
<evidence type="ECO:0000313" key="7">
    <source>
        <dbReference type="Proteomes" id="UP000032749"/>
    </source>
</evidence>
<feature type="transmembrane region" description="Helical" evidence="3">
    <location>
        <begin position="83"/>
        <end position="105"/>
    </location>
</feature>
<dbReference type="Pfam" id="PF22614">
    <property type="entry name" value="Slo-like_RCK"/>
    <property type="match status" value="1"/>
</dbReference>
<dbReference type="HOGENOM" id="CLU_711580_0_0_6"/>
<keyword evidence="6" id="KW-0813">Transport</keyword>
<comment type="subcellular location">
    <subcellularLocation>
        <location evidence="1">Cell membrane</location>
        <topology evidence="1">Multi-pass membrane protein</topology>
    </subcellularLocation>
</comment>
<evidence type="ECO:0000259" key="5">
    <source>
        <dbReference type="Pfam" id="PF22614"/>
    </source>
</evidence>
<dbReference type="STRING" id="698738.OLEAN_C01720"/>
<dbReference type="SUPFAM" id="SSF81324">
    <property type="entry name" value="Voltage-gated potassium channels"/>
    <property type="match status" value="1"/>
</dbReference>
<dbReference type="InterPro" id="IPR013099">
    <property type="entry name" value="K_chnl_dom"/>
</dbReference>
<dbReference type="InterPro" id="IPR050721">
    <property type="entry name" value="Trk_Ktr_HKT_K-transport"/>
</dbReference>
<dbReference type="Proteomes" id="UP000032749">
    <property type="component" value="Chromosome"/>
</dbReference>
<dbReference type="GO" id="GO:0006813">
    <property type="term" value="P:potassium ion transport"/>
    <property type="evidence" value="ECO:0007669"/>
    <property type="project" value="InterPro"/>
</dbReference>
<evidence type="ECO:0000313" key="6">
    <source>
        <dbReference type="EMBL" id="CCK74348.1"/>
    </source>
</evidence>
<dbReference type="SUPFAM" id="SSF51735">
    <property type="entry name" value="NAD(P)-binding Rossmann-fold domains"/>
    <property type="match status" value="1"/>
</dbReference>
<reference evidence="6 7" key="1">
    <citation type="journal article" date="2013" name="Nat. Commun.">
        <title>Genome sequence and functional genomic analysis of the oil-degrading bacterium Oleispira antarctica.</title>
        <authorList>
            <person name="Kube M."/>
            <person name="Chernikova T.N."/>
            <person name="Al-Ramahi Y."/>
            <person name="Beloqui A."/>
            <person name="Lopez-Cortez N."/>
            <person name="Guazzaroni M.E."/>
            <person name="Heipieper H.J."/>
            <person name="Klages S."/>
            <person name="Kotsyurbenko O.R."/>
            <person name="Langer I."/>
            <person name="Nechitaylo T.Y."/>
            <person name="Lunsdorf H."/>
            <person name="Fernandez M."/>
            <person name="Juarez S."/>
            <person name="Ciordia S."/>
            <person name="Singer A."/>
            <person name="Kagan O."/>
            <person name="Egorova O."/>
            <person name="Petit P.A."/>
            <person name="Stogios P."/>
            <person name="Kim Y."/>
            <person name="Tchigvintsev A."/>
            <person name="Flick R."/>
            <person name="Denaro R."/>
            <person name="Genovese M."/>
            <person name="Albar J.P."/>
            <person name="Reva O.N."/>
            <person name="Martinez-Gomariz M."/>
            <person name="Tran H."/>
            <person name="Ferrer M."/>
            <person name="Savchenko A."/>
            <person name="Yakunin A.F."/>
            <person name="Yakimov M.M."/>
            <person name="Golyshina O.V."/>
            <person name="Reinhardt R."/>
            <person name="Golyshin P.N."/>
        </authorList>
    </citation>
    <scope>NUCLEOTIDE SEQUENCE [LARGE SCALE GENOMIC DNA]</scope>
</reference>
<keyword evidence="3" id="KW-1133">Transmembrane helix</keyword>
<gene>
    <name evidence="6" type="ORF">OLEAN_C01720</name>
</gene>
<keyword evidence="3" id="KW-0472">Membrane</keyword>
<feature type="domain" description="RCK N-terminal" evidence="5">
    <location>
        <begin position="124"/>
        <end position="216"/>
    </location>
</feature>
<keyword evidence="7" id="KW-1185">Reference proteome</keyword>
<feature type="domain" description="Potassium channel" evidence="4">
    <location>
        <begin position="35"/>
        <end position="107"/>
    </location>
</feature>
<feature type="compositionally biased region" description="Acidic residues" evidence="2">
    <location>
        <begin position="411"/>
        <end position="433"/>
    </location>
</feature>
<protein>
    <submittedName>
        <fullName evidence="6">Potassium channel protein</fullName>
    </submittedName>
</protein>
<keyword evidence="3" id="KW-0812">Transmembrane</keyword>
<organism evidence="6 7">
    <name type="scientific">Oleispira antarctica RB-8</name>
    <dbReference type="NCBI Taxonomy" id="698738"/>
    <lineage>
        <taxon>Bacteria</taxon>
        <taxon>Pseudomonadati</taxon>
        <taxon>Pseudomonadota</taxon>
        <taxon>Gammaproteobacteria</taxon>
        <taxon>Oceanospirillales</taxon>
        <taxon>Oceanospirillaceae</taxon>
        <taxon>Oleispira</taxon>
    </lineage>
</organism>
<evidence type="ECO:0000256" key="1">
    <source>
        <dbReference type="ARBA" id="ARBA00004651"/>
    </source>
</evidence>
<dbReference type="KEGG" id="oai:OLEAN_C01720"/>
<dbReference type="InterPro" id="IPR003148">
    <property type="entry name" value="RCK_N"/>
</dbReference>
<evidence type="ECO:0000256" key="3">
    <source>
        <dbReference type="SAM" id="Phobius"/>
    </source>
</evidence>
<feature type="region of interest" description="Disordered" evidence="2">
    <location>
        <begin position="385"/>
        <end position="447"/>
    </location>
</feature>
<feature type="compositionally biased region" description="Basic and acidic residues" evidence="2">
    <location>
        <begin position="385"/>
        <end position="410"/>
    </location>
</feature>
<dbReference type="Gene3D" id="1.10.287.70">
    <property type="match status" value="1"/>
</dbReference>
<dbReference type="Pfam" id="PF07885">
    <property type="entry name" value="Ion_trans_2"/>
    <property type="match status" value="1"/>
</dbReference>
<accession>R4YMN5</accession>
<sequence length="447" mass="50634">MGKFTRFIRHQQRVRHAVYQTDKTIKRAVWRTAGIMVVLVAVHSSLMVYLEGMTLWQGLWLTLTTLTTVGFGDLSPVTPIGQAATIGLIYFCGITLMTFIISDYVDFRIARREKIRTGHWNWNMEEHILIINAPKYNRENYFIRLITQIRENTDYKDIPVQLLNTDFSDGLPDCLRELGAVHVHGTPSNPDDLERAGAQRAKHIVVLARNEYASDSDSFTFDVAHRLNELHVCHKAIIECVIDENRPRMKALGVKSVLRPIRSYPEIVVRSMDAPGSEVIIEDMFTRANDHPHRYPVWLEGEPWADVVNALIQANLGTALGYVTKEGNVVAHPKGDEHIHAQSLLVLVKTDFQPTEKAVTQALEDYFQKQITVSRTEAEALAEEKAKAELEAHAEADLEVKEEADEKAQEDIEEAQEEAREEVEEASEEENSEGDQAKSTSDLKPKN</sequence>
<name>R4YMN5_OLEAN</name>
<evidence type="ECO:0000256" key="2">
    <source>
        <dbReference type="SAM" id="MobiDB-lite"/>
    </source>
</evidence>
<dbReference type="GO" id="GO:0034220">
    <property type="term" value="P:monoatomic ion transmembrane transport"/>
    <property type="evidence" value="ECO:0007669"/>
    <property type="project" value="UniProtKB-KW"/>
</dbReference>
<keyword evidence="6" id="KW-0407">Ion channel</keyword>